<dbReference type="Proteomes" id="UP000175669">
    <property type="component" value="Unassembled WGS sequence"/>
</dbReference>
<evidence type="ECO:0000259" key="4">
    <source>
        <dbReference type="Pfam" id="PF25967"/>
    </source>
</evidence>
<dbReference type="InterPro" id="IPR050465">
    <property type="entry name" value="UPF0194_transport"/>
</dbReference>
<comment type="caution">
    <text evidence="5">The sequence shown here is derived from an EMBL/GenBank/DDBJ whole genome shotgun (WGS) entry which is preliminary data.</text>
</comment>
<dbReference type="GO" id="GO:0030313">
    <property type="term" value="C:cell envelope"/>
    <property type="evidence" value="ECO:0007669"/>
    <property type="project" value="UniProtKB-SubCell"/>
</dbReference>
<protein>
    <recommendedName>
        <fullName evidence="4">Multidrug resistance protein MdtA-like C-terminal permuted SH3 domain-containing protein</fullName>
    </recommendedName>
</protein>
<keyword evidence="3" id="KW-0472">Membrane</keyword>
<dbReference type="SUPFAM" id="SSF111369">
    <property type="entry name" value="HlyD-like secretion proteins"/>
    <property type="match status" value="1"/>
</dbReference>
<sequence length="417" mass="46532">MDKVIQKQGRPWWQWAIALVVACAVIWFVYQAISNASVRTARVPLNQLIISNVQMGTLEDVVSVRGTVQPLNSVFLDAVNGGVVERIFVEEGAFVEAGQPLLQLSNTSLRLSVAGNDTAITEQLNNLTNIANGLETTQLSTEREIINLEYRIITLERQMRRQQELVAERLISQENFDVIIDDLEFNRRLLANTEARQALEDRIRQDRQLQIAQQIEKLEENLALSQSSFESLLVRAPITGQLTSMPVQIGESKINGERLGQIDVVNQYKIAAQVDEFYVSRVAPGQSARFQLAGSNYSVVVDKVYPEITSGLFTVDLIFDTDVPENLRRGQTLQLELVLGSPQETLLLPVGSFVQETGGNWVFVLDDAGENAYRRDISVGRRNNRFIEVRDGLSAGERVITSGYGAIAEADRVQLSQ</sequence>
<evidence type="ECO:0000256" key="3">
    <source>
        <dbReference type="SAM" id="Phobius"/>
    </source>
</evidence>
<keyword evidence="6" id="KW-1185">Reference proteome</keyword>
<feature type="domain" description="Multidrug resistance protein MdtA-like C-terminal permuted SH3" evidence="4">
    <location>
        <begin position="347"/>
        <end position="404"/>
    </location>
</feature>
<evidence type="ECO:0000256" key="1">
    <source>
        <dbReference type="ARBA" id="ARBA00004196"/>
    </source>
</evidence>
<feature type="transmembrane region" description="Helical" evidence="3">
    <location>
        <begin position="12"/>
        <end position="30"/>
    </location>
</feature>
<dbReference type="PANTHER" id="PTHR32347:SF23">
    <property type="entry name" value="BLL5650 PROTEIN"/>
    <property type="match status" value="1"/>
</dbReference>
<keyword evidence="2" id="KW-0175">Coiled coil</keyword>
<dbReference type="PROSITE" id="PS51257">
    <property type="entry name" value="PROKAR_LIPOPROTEIN"/>
    <property type="match status" value="1"/>
</dbReference>
<keyword evidence="3" id="KW-0812">Transmembrane</keyword>
<accession>A0A1E8CNH9</accession>
<dbReference type="Gene3D" id="1.10.287.470">
    <property type="entry name" value="Helix hairpin bin"/>
    <property type="match status" value="1"/>
</dbReference>
<name>A0A1E8CNH9_9GAMM</name>
<dbReference type="Gene3D" id="2.40.420.20">
    <property type="match status" value="1"/>
</dbReference>
<evidence type="ECO:0000313" key="5">
    <source>
        <dbReference type="EMBL" id="OFE14021.1"/>
    </source>
</evidence>
<dbReference type="EMBL" id="MASR01000001">
    <property type="protein sequence ID" value="OFE14021.1"/>
    <property type="molecule type" value="Genomic_DNA"/>
</dbReference>
<proteinExistence type="predicted"/>
<evidence type="ECO:0000256" key="2">
    <source>
        <dbReference type="ARBA" id="ARBA00023054"/>
    </source>
</evidence>
<dbReference type="Gene3D" id="2.40.30.170">
    <property type="match status" value="1"/>
</dbReference>
<gene>
    <name evidence="5" type="ORF">PHACT_08150</name>
</gene>
<comment type="subcellular location">
    <subcellularLocation>
        <location evidence="1">Cell envelope</location>
    </subcellularLocation>
</comment>
<keyword evidence="3" id="KW-1133">Transmembrane helix</keyword>
<dbReference type="InterPro" id="IPR058627">
    <property type="entry name" value="MdtA-like_C"/>
</dbReference>
<dbReference type="Gene3D" id="2.40.50.100">
    <property type="match status" value="1"/>
</dbReference>
<dbReference type="AlphaFoldDB" id="A0A1E8CNH9"/>
<dbReference type="STRING" id="1524254.PHACT_08150"/>
<reference evidence="6" key="1">
    <citation type="submission" date="2016-07" db="EMBL/GenBank/DDBJ databases">
        <authorList>
            <person name="Florea S."/>
            <person name="Webb J.S."/>
            <person name="Jaromczyk J."/>
            <person name="Schardl C.L."/>
        </authorList>
    </citation>
    <scope>NUCLEOTIDE SEQUENCE [LARGE SCALE GENOMIC DNA]</scope>
    <source>
        <strain evidence="6">KCTC 42131</strain>
    </source>
</reference>
<dbReference type="PANTHER" id="PTHR32347">
    <property type="entry name" value="EFFLUX SYSTEM COMPONENT YKNX-RELATED"/>
    <property type="match status" value="1"/>
</dbReference>
<evidence type="ECO:0000313" key="6">
    <source>
        <dbReference type="Proteomes" id="UP000175669"/>
    </source>
</evidence>
<organism evidence="5 6">
    <name type="scientific">Pseudohongiella acticola</name>
    <dbReference type="NCBI Taxonomy" id="1524254"/>
    <lineage>
        <taxon>Bacteria</taxon>
        <taxon>Pseudomonadati</taxon>
        <taxon>Pseudomonadota</taxon>
        <taxon>Gammaproteobacteria</taxon>
        <taxon>Pseudomonadales</taxon>
        <taxon>Pseudohongiellaceae</taxon>
        <taxon>Pseudohongiella</taxon>
    </lineage>
</organism>
<dbReference type="Pfam" id="PF25967">
    <property type="entry name" value="RND-MFP_C"/>
    <property type="match status" value="1"/>
</dbReference>